<proteinExistence type="inferred from homology"/>
<dbReference type="InterPro" id="IPR003618">
    <property type="entry name" value="TFIIS_cen_dom"/>
</dbReference>
<dbReference type="AlphaFoldDB" id="S7Q9W7"/>
<dbReference type="GO" id="GO:0031564">
    <property type="term" value="P:transcription antitermination"/>
    <property type="evidence" value="ECO:0007669"/>
    <property type="project" value="TreeGrafter"/>
</dbReference>
<dbReference type="GO" id="GO:0031440">
    <property type="term" value="P:regulation of mRNA 3'-end processing"/>
    <property type="evidence" value="ECO:0007669"/>
    <property type="project" value="TreeGrafter"/>
</dbReference>
<evidence type="ECO:0000259" key="10">
    <source>
        <dbReference type="PROSITE" id="PS50016"/>
    </source>
</evidence>
<gene>
    <name evidence="12" type="ORF">GLOTRDRAFT_120866</name>
</gene>
<dbReference type="Proteomes" id="UP000030669">
    <property type="component" value="Unassembled WGS sequence"/>
</dbReference>
<dbReference type="Pfam" id="PF07500">
    <property type="entry name" value="TFIIS_M"/>
    <property type="match status" value="1"/>
</dbReference>
<evidence type="ECO:0000259" key="11">
    <source>
        <dbReference type="PROSITE" id="PS51321"/>
    </source>
</evidence>
<feature type="domain" description="PHD-type" evidence="10">
    <location>
        <begin position="53"/>
        <end position="103"/>
    </location>
</feature>
<keyword evidence="4" id="KW-0479">Metal-binding</keyword>
<reference evidence="12 13" key="1">
    <citation type="journal article" date="2012" name="Science">
        <title>The Paleozoic origin of enzymatic lignin decomposition reconstructed from 31 fungal genomes.</title>
        <authorList>
            <person name="Floudas D."/>
            <person name="Binder M."/>
            <person name="Riley R."/>
            <person name="Barry K."/>
            <person name="Blanchette R.A."/>
            <person name="Henrissat B."/>
            <person name="Martinez A.T."/>
            <person name="Otillar R."/>
            <person name="Spatafora J.W."/>
            <person name="Yadav J.S."/>
            <person name="Aerts A."/>
            <person name="Benoit I."/>
            <person name="Boyd A."/>
            <person name="Carlson A."/>
            <person name="Copeland A."/>
            <person name="Coutinho P.M."/>
            <person name="de Vries R.P."/>
            <person name="Ferreira P."/>
            <person name="Findley K."/>
            <person name="Foster B."/>
            <person name="Gaskell J."/>
            <person name="Glotzer D."/>
            <person name="Gorecki P."/>
            <person name="Heitman J."/>
            <person name="Hesse C."/>
            <person name="Hori C."/>
            <person name="Igarashi K."/>
            <person name="Jurgens J.A."/>
            <person name="Kallen N."/>
            <person name="Kersten P."/>
            <person name="Kohler A."/>
            <person name="Kuees U."/>
            <person name="Kumar T.K.A."/>
            <person name="Kuo A."/>
            <person name="LaButti K."/>
            <person name="Larrondo L.F."/>
            <person name="Lindquist E."/>
            <person name="Ling A."/>
            <person name="Lombard V."/>
            <person name="Lucas S."/>
            <person name="Lundell T."/>
            <person name="Martin R."/>
            <person name="McLaughlin D.J."/>
            <person name="Morgenstern I."/>
            <person name="Morin E."/>
            <person name="Murat C."/>
            <person name="Nagy L.G."/>
            <person name="Nolan M."/>
            <person name="Ohm R.A."/>
            <person name="Patyshakuliyeva A."/>
            <person name="Rokas A."/>
            <person name="Ruiz-Duenas F.J."/>
            <person name="Sabat G."/>
            <person name="Salamov A."/>
            <person name="Samejima M."/>
            <person name="Schmutz J."/>
            <person name="Slot J.C."/>
            <person name="St John F."/>
            <person name="Stenlid J."/>
            <person name="Sun H."/>
            <person name="Sun S."/>
            <person name="Syed K."/>
            <person name="Tsang A."/>
            <person name="Wiebenga A."/>
            <person name="Young D."/>
            <person name="Pisabarro A."/>
            <person name="Eastwood D.C."/>
            <person name="Martin F."/>
            <person name="Cullen D."/>
            <person name="Grigoriev I.V."/>
            <person name="Hibbett D.S."/>
        </authorList>
    </citation>
    <scope>NUCLEOTIDE SEQUENCE [LARGE SCALE GENOMIC DNA]</scope>
    <source>
        <strain evidence="12 13">ATCC 11539</strain>
    </source>
</reference>
<keyword evidence="13" id="KW-1185">Reference proteome</keyword>
<keyword evidence="6" id="KW-0862">Zinc</keyword>
<organism evidence="12 13">
    <name type="scientific">Gloeophyllum trabeum (strain ATCC 11539 / FP-39264 / Madison 617)</name>
    <name type="common">Brown rot fungus</name>
    <dbReference type="NCBI Taxonomy" id="670483"/>
    <lineage>
        <taxon>Eukaryota</taxon>
        <taxon>Fungi</taxon>
        <taxon>Dikarya</taxon>
        <taxon>Basidiomycota</taxon>
        <taxon>Agaricomycotina</taxon>
        <taxon>Agaricomycetes</taxon>
        <taxon>Gloeophyllales</taxon>
        <taxon>Gloeophyllaceae</taxon>
        <taxon>Gloeophyllum</taxon>
    </lineage>
</organism>
<dbReference type="GO" id="GO:0001139">
    <property type="term" value="F:RNA polymerase II complex recruiting activity"/>
    <property type="evidence" value="ECO:0007669"/>
    <property type="project" value="TreeGrafter"/>
</dbReference>
<dbReference type="GO" id="GO:0006368">
    <property type="term" value="P:transcription elongation by RNA polymerase II"/>
    <property type="evidence" value="ECO:0007669"/>
    <property type="project" value="TreeGrafter"/>
</dbReference>
<feature type="compositionally biased region" description="Basic residues" evidence="9">
    <location>
        <begin position="34"/>
        <end position="46"/>
    </location>
</feature>
<dbReference type="KEGG" id="gtr:GLOTRDRAFT_120866"/>
<dbReference type="GO" id="GO:0006362">
    <property type="term" value="P:transcription elongation by RNA polymerase I"/>
    <property type="evidence" value="ECO:0007669"/>
    <property type="project" value="TreeGrafter"/>
</dbReference>
<dbReference type="GO" id="GO:0000977">
    <property type="term" value="F:RNA polymerase II transcription regulatory region sequence-specific DNA binding"/>
    <property type="evidence" value="ECO:0007669"/>
    <property type="project" value="TreeGrafter"/>
</dbReference>
<comment type="function">
    <text evidence="1">Negative regulator of transcription elongation.</text>
</comment>
<evidence type="ECO:0000256" key="5">
    <source>
        <dbReference type="ARBA" id="ARBA00022771"/>
    </source>
</evidence>
<feature type="domain" description="TFIIS central" evidence="11">
    <location>
        <begin position="249"/>
        <end position="399"/>
    </location>
</feature>
<keyword evidence="8" id="KW-0175">Coiled coil</keyword>
<keyword evidence="5 7" id="KW-0863">Zinc-finger</keyword>
<evidence type="ECO:0000313" key="12">
    <source>
        <dbReference type="EMBL" id="EPQ56312.1"/>
    </source>
</evidence>
<feature type="region of interest" description="Disordered" evidence="9">
    <location>
        <begin position="834"/>
        <end position="871"/>
    </location>
</feature>
<dbReference type="InterPro" id="IPR019787">
    <property type="entry name" value="Znf_PHD-finger"/>
</dbReference>
<protein>
    <recommendedName>
        <fullName evidence="3">Transcription factor BYE1</fullName>
    </recommendedName>
</protein>
<feature type="region of interest" description="Disordered" evidence="9">
    <location>
        <begin position="1"/>
        <end position="46"/>
    </location>
</feature>
<evidence type="ECO:0000256" key="3">
    <source>
        <dbReference type="ARBA" id="ARBA00021616"/>
    </source>
</evidence>
<feature type="compositionally biased region" description="Basic and acidic residues" evidence="9">
    <location>
        <begin position="19"/>
        <end position="32"/>
    </location>
</feature>
<dbReference type="Gene3D" id="1.10.472.30">
    <property type="entry name" value="Transcription elongation factor S-II, central domain"/>
    <property type="match status" value="1"/>
</dbReference>
<dbReference type="OrthoDB" id="436852at2759"/>
<feature type="compositionally biased region" description="Low complexity" evidence="9">
    <location>
        <begin position="845"/>
        <end position="861"/>
    </location>
</feature>
<dbReference type="SUPFAM" id="SSF46942">
    <property type="entry name" value="Elongation factor TFIIS domain 2"/>
    <property type="match status" value="1"/>
</dbReference>
<evidence type="ECO:0000256" key="2">
    <source>
        <dbReference type="ARBA" id="ARBA00011050"/>
    </source>
</evidence>
<dbReference type="InterPro" id="IPR013083">
    <property type="entry name" value="Znf_RING/FYVE/PHD"/>
</dbReference>
<evidence type="ECO:0000256" key="4">
    <source>
        <dbReference type="ARBA" id="ARBA00022723"/>
    </source>
</evidence>
<feature type="compositionally biased region" description="Pro residues" evidence="9">
    <location>
        <begin position="599"/>
        <end position="608"/>
    </location>
</feature>
<dbReference type="InterPro" id="IPR011011">
    <property type="entry name" value="Znf_FYVE_PHD"/>
</dbReference>
<evidence type="ECO:0000313" key="13">
    <source>
        <dbReference type="Proteomes" id="UP000030669"/>
    </source>
</evidence>
<dbReference type="SUPFAM" id="SSF57903">
    <property type="entry name" value="FYVE/PHD zinc finger"/>
    <property type="match status" value="1"/>
</dbReference>
<dbReference type="STRING" id="670483.S7Q9W7"/>
<feature type="coiled-coil region" evidence="8">
    <location>
        <begin position="366"/>
        <end position="393"/>
    </location>
</feature>
<dbReference type="Pfam" id="PF00628">
    <property type="entry name" value="PHD"/>
    <property type="match status" value="1"/>
</dbReference>
<feature type="compositionally biased region" description="Pro residues" evidence="9">
    <location>
        <begin position="834"/>
        <end position="844"/>
    </location>
</feature>
<evidence type="ECO:0000256" key="1">
    <source>
        <dbReference type="ARBA" id="ARBA00002311"/>
    </source>
</evidence>
<feature type="compositionally biased region" description="Basic residues" evidence="9">
    <location>
        <begin position="198"/>
        <end position="226"/>
    </location>
</feature>
<dbReference type="PROSITE" id="PS50016">
    <property type="entry name" value="ZF_PHD_2"/>
    <property type="match status" value="1"/>
</dbReference>
<feature type="region of interest" description="Disordered" evidence="9">
    <location>
        <begin position="544"/>
        <end position="612"/>
    </location>
</feature>
<dbReference type="Gene3D" id="3.30.40.10">
    <property type="entry name" value="Zinc/RING finger domain, C3HC4 (zinc finger)"/>
    <property type="match status" value="1"/>
</dbReference>
<dbReference type="eggNOG" id="KOG1633">
    <property type="taxonomic scope" value="Eukaryota"/>
</dbReference>
<feature type="region of interest" description="Disordered" evidence="9">
    <location>
        <begin position="116"/>
        <end position="248"/>
    </location>
</feature>
<dbReference type="PROSITE" id="PS01359">
    <property type="entry name" value="ZF_PHD_1"/>
    <property type="match status" value="1"/>
</dbReference>
<dbReference type="GO" id="GO:0005634">
    <property type="term" value="C:nucleus"/>
    <property type="evidence" value="ECO:0007669"/>
    <property type="project" value="TreeGrafter"/>
</dbReference>
<dbReference type="InterPro" id="IPR036575">
    <property type="entry name" value="TFIIS_cen_dom_sf"/>
</dbReference>
<sequence length="1075" mass="117436">MPVRLPRKADLSTPAKKGRTQDDTDTEKENTKAPKGKVKNARPKKVVNGKGKRAYCTCRGPDDGTPMVACAECDEWYHFRCVDLDERDAEDLAVYICPSCQQRTGRRSVMEWEGSEALEEAKVQESPTVQSKKKRTRSRPPEDDSEPSEKEASDFESDGSGDDEYVEDVGRRGSKGNAKKRVVHISSESESGDEHNHVRSRRRASTVSGRRKSASPHPSAHLKRKGSSAVQSPAPKRKKSDNSNAEDPARKYCLGKYEEMFCQIFAKFPHLPNDEDGNHDVEKDPQELTPEEKALVEDKAKQFAAELERCIFDTYAEPGHQGRPVAGAKYKERFRMLTFNLSKPDRVTLHKNIASSRITPKDLSLMSSTDLANEELKQSIKIAEQEALEHSILQKTSAPRAKITHKGLQDIEDVHGETTSQRIERERAREQLEEEKRERERLARLKAAQRGSVPPESPVTPQSASWGGPPPVPQHAMHGEPSTHFGSMRPPANPLFIPTPSEMNTPVVNELNLADLINLDEETSSPTNEPPPTPFEADLSLVSSETKVDGQPEHEASPVQPTGISPFAAGVSRPDPTARTSFDLNSFWSSGDQEKPHTPPRTPTPPPAAQDDQRDINMEAAEGQGAEDEDFDMFLERDDEASKGESNNFQPNILPIEKQPQVFTGAVSTPSIPRLSMPIDDVVPQNTPVVAYQMGGRSIPSTSPLWRTLFPSSELRIDGRVAVDKSSQFLLQMRMNATKELIAVAFAPIAGTEHLLRKLSDYLRTKNRHGLIFPWGHHPKDHHPGRELYIIPLLATEPIPEYMELLDELRLPKLRDADYLVGIWVLNKGKLAPPPTPQAAPVPPQQASAQPVQPSSSFQPPAGSPPNNVSLPVPISAPAPALAPAVPSVTPVPAVPSNPVSPPIVNPSAVAAELATLTPEQIQLMLQTLSTSGLVPPVNVPLAPPSVPVQRPIPSLTSQSPPWPVAPPGPGYVSGYPQNSPSGSVTLEEGRPGTGMSVDGAGALEAAVEAEVDAVEEEKAGIESMIGTAGLRIQGGQDVVVEARGKVLHEVSWIVFYLSSLLLSMYELYCISTVH</sequence>
<feature type="compositionally biased region" description="Basic and acidic residues" evidence="9">
    <location>
        <begin position="139"/>
        <end position="153"/>
    </location>
</feature>
<dbReference type="GeneID" id="19300686"/>
<dbReference type="eggNOG" id="KOG1634">
    <property type="taxonomic scope" value="Eukaryota"/>
</dbReference>
<evidence type="ECO:0000256" key="8">
    <source>
        <dbReference type="SAM" id="Coils"/>
    </source>
</evidence>
<dbReference type="EMBL" id="KB469300">
    <property type="protein sequence ID" value="EPQ56312.1"/>
    <property type="molecule type" value="Genomic_DNA"/>
</dbReference>
<comment type="similarity">
    <text evidence="2">Belongs to the BYE1 family.</text>
</comment>
<evidence type="ECO:0000256" key="7">
    <source>
        <dbReference type="PROSITE-ProRule" id="PRU00146"/>
    </source>
</evidence>
<feature type="region of interest" description="Disordered" evidence="9">
    <location>
        <begin position="410"/>
        <end position="501"/>
    </location>
</feature>
<evidence type="ECO:0000256" key="9">
    <source>
        <dbReference type="SAM" id="MobiDB-lite"/>
    </source>
</evidence>
<dbReference type="GO" id="GO:0008270">
    <property type="term" value="F:zinc ion binding"/>
    <property type="evidence" value="ECO:0007669"/>
    <property type="project" value="UniProtKB-KW"/>
</dbReference>
<dbReference type="InterPro" id="IPR019786">
    <property type="entry name" value="Zinc_finger_PHD-type_CS"/>
</dbReference>
<feature type="compositionally biased region" description="Acidic residues" evidence="9">
    <location>
        <begin position="154"/>
        <end position="167"/>
    </location>
</feature>
<feature type="compositionally biased region" description="Polar residues" evidence="9">
    <location>
        <begin position="578"/>
        <end position="591"/>
    </location>
</feature>
<evidence type="ECO:0000256" key="6">
    <source>
        <dbReference type="ARBA" id="ARBA00022833"/>
    </source>
</evidence>
<dbReference type="InterPro" id="IPR001965">
    <property type="entry name" value="Znf_PHD"/>
</dbReference>
<dbReference type="HOGENOM" id="CLU_011239_0_0_1"/>
<feature type="compositionally biased region" description="Basic and acidic residues" evidence="9">
    <location>
        <begin position="546"/>
        <end position="556"/>
    </location>
</feature>
<feature type="compositionally biased region" description="Basic residues" evidence="9">
    <location>
        <begin position="172"/>
        <end position="183"/>
    </location>
</feature>
<dbReference type="PANTHER" id="PTHR11477:SF11">
    <property type="entry name" value="TRANSCRIPTION FACTOR BYE1"/>
    <property type="match status" value="1"/>
</dbReference>
<accession>S7Q9W7</accession>
<dbReference type="PROSITE" id="PS51321">
    <property type="entry name" value="TFIIS_CENTRAL"/>
    <property type="match status" value="1"/>
</dbReference>
<dbReference type="InterPro" id="IPR012921">
    <property type="entry name" value="SPOC_C"/>
</dbReference>
<dbReference type="OMA" id="AWISCET"/>
<dbReference type="SMART" id="SM00249">
    <property type="entry name" value="PHD"/>
    <property type="match status" value="1"/>
</dbReference>
<dbReference type="RefSeq" id="XP_007865067.1">
    <property type="nucleotide sequence ID" value="XM_007866876.1"/>
</dbReference>
<dbReference type="PANTHER" id="PTHR11477">
    <property type="entry name" value="TRANSCRIPTION FACTOR S-II ZINC FINGER DOMAIN-CONTAINING PROTEIN"/>
    <property type="match status" value="1"/>
</dbReference>
<dbReference type="CDD" id="cd21538">
    <property type="entry name" value="SPOC_TFIIS"/>
    <property type="match status" value="1"/>
</dbReference>
<name>S7Q9W7_GLOTA</name>
<dbReference type="SMART" id="SM00510">
    <property type="entry name" value="TFS2M"/>
    <property type="match status" value="1"/>
</dbReference>
<dbReference type="Pfam" id="PF07744">
    <property type="entry name" value="SPOC"/>
    <property type="match status" value="1"/>
</dbReference>
<feature type="compositionally biased region" description="Basic and acidic residues" evidence="9">
    <location>
        <begin position="410"/>
        <end position="443"/>
    </location>
</feature>